<protein>
    <submittedName>
        <fullName evidence="3">P1 family peptidase</fullName>
    </submittedName>
</protein>
<dbReference type="InterPro" id="IPR005321">
    <property type="entry name" value="Peptidase_S58_DmpA"/>
</dbReference>
<sequence length="401" mass="42257">MHSFLFPRRSFHPVSLSGWVLLMLAALAPSTTPAQSQDSTRPLLRDLGIEIGVLATGPTNSLVDVAGVQVGHCSVVQDFADGSALRTGVTAIFPHPDGIFLEKVPAAVHVANGFGKFVGSTQVNELGVLETPILLTNTLSTFAVADALVAWTLEQPGCGDVRSVNPLVGECNDGYLNDIRRRGVTADHVRSAIRAASTDAVQQGCVGAGVGTRCMGFKGGIGSSSRKLPDSLGGYTVGVLVQTNFGGSLAVDGAPIGERLGNYYLKDEVVRQEHGSCIVVVATDAPLDARQLARIARRAPLGLAAAGSSISHGSGDYILAFSTAEQLRMQYESDDATESVTLLRDDRLSPLFQATKDATCEAVINSLLQATTITGHRGRTTEAIDPDEFLRAYREGDGERP</sequence>
<evidence type="ECO:0000256" key="2">
    <source>
        <dbReference type="SAM" id="SignalP"/>
    </source>
</evidence>
<reference evidence="3" key="1">
    <citation type="submission" date="2022-06" db="EMBL/GenBank/DDBJ databases">
        <title>Aeoliella straminimaris, a novel planctomycete from sediments.</title>
        <authorList>
            <person name="Vitorino I.R."/>
            <person name="Lage O.M."/>
        </authorList>
    </citation>
    <scope>NUCLEOTIDE SEQUENCE</scope>
    <source>
        <strain evidence="3">ICT_H6.2</strain>
    </source>
</reference>
<evidence type="ECO:0000313" key="3">
    <source>
        <dbReference type="EMBL" id="MCO6047658.1"/>
    </source>
</evidence>
<feature type="signal peptide" evidence="2">
    <location>
        <begin position="1"/>
        <end position="36"/>
    </location>
</feature>
<dbReference type="AlphaFoldDB" id="A0A9X2FG33"/>
<dbReference type="PANTHER" id="PTHR36512">
    <property type="entry name" value="D-AMINOPEPTIDASE"/>
    <property type="match status" value="1"/>
</dbReference>
<dbReference type="InterPro" id="IPR016117">
    <property type="entry name" value="ArgJ-like_dom_sf"/>
</dbReference>
<keyword evidence="2" id="KW-0732">Signal</keyword>
<organism evidence="3 4">
    <name type="scientific">Aeoliella straminimaris</name>
    <dbReference type="NCBI Taxonomy" id="2954799"/>
    <lineage>
        <taxon>Bacteria</taxon>
        <taxon>Pseudomonadati</taxon>
        <taxon>Planctomycetota</taxon>
        <taxon>Planctomycetia</taxon>
        <taxon>Pirellulales</taxon>
        <taxon>Lacipirellulaceae</taxon>
        <taxon>Aeoliella</taxon>
    </lineage>
</organism>
<feature type="chain" id="PRO_5040903117" evidence="2">
    <location>
        <begin position="37"/>
        <end position="401"/>
    </location>
</feature>
<comment type="caution">
    <text evidence="3">The sequence shown here is derived from an EMBL/GenBank/DDBJ whole genome shotgun (WGS) entry which is preliminary data.</text>
</comment>
<dbReference type="Pfam" id="PF03576">
    <property type="entry name" value="Peptidase_S58"/>
    <property type="match status" value="1"/>
</dbReference>
<keyword evidence="4" id="KW-1185">Reference proteome</keyword>
<evidence type="ECO:0000313" key="4">
    <source>
        <dbReference type="Proteomes" id="UP001155241"/>
    </source>
</evidence>
<dbReference type="CDD" id="cd02253">
    <property type="entry name" value="DmpA"/>
    <property type="match status" value="1"/>
</dbReference>
<proteinExistence type="inferred from homology"/>
<name>A0A9X2FG33_9BACT</name>
<dbReference type="EMBL" id="JAMXLR010000092">
    <property type="protein sequence ID" value="MCO6047658.1"/>
    <property type="molecule type" value="Genomic_DNA"/>
</dbReference>
<dbReference type="Gene3D" id="3.60.70.12">
    <property type="entry name" value="L-amino peptidase D-ALA esterase/amidase"/>
    <property type="match status" value="1"/>
</dbReference>
<comment type="similarity">
    <text evidence="1">Belongs to the peptidase S58 family.</text>
</comment>
<dbReference type="Proteomes" id="UP001155241">
    <property type="component" value="Unassembled WGS sequence"/>
</dbReference>
<gene>
    <name evidence="3" type="ORF">NG895_27450</name>
</gene>
<evidence type="ECO:0000256" key="1">
    <source>
        <dbReference type="ARBA" id="ARBA00007068"/>
    </source>
</evidence>
<dbReference type="GO" id="GO:0004177">
    <property type="term" value="F:aminopeptidase activity"/>
    <property type="evidence" value="ECO:0007669"/>
    <property type="project" value="TreeGrafter"/>
</dbReference>
<dbReference type="PANTHER" id="PTHR36512:SF3">
    <property type="entry name" value="BLR5678 PROTEIN"/>
    <property type="match status" value="1"/>
</dbReference>
<dbReference type="SUPFAM" id="SSF56266">
    <property type="entry name" value="DmpA/ArgJ-like"/>
    <property type="match status" value="1"/>
</dbReference>
<accession>A0A9X2FG33</accession>